<name>A0A437KAN2_9BACI</name>
<keyword evidence="1" id="KW-0472">Membrane</keyword>
<protein>
    <submittedName>
        <fullName evidence="2">Uncharacterized protein</fullName>
    </submittedName>
</protein>
<accession>A0A437KAN2</accession>
<reference evidence="2 3" key="1">
    <citation type="submission" date="2019-01" db="EMBL/GenBank/DDBJ databases">
        <title>Bacillus sp. M5HDSG1-1, whole genome shotgun sequence.</title>
        <authorList>
            <person name="Tuo L."/>
        </authorList>
    </citation>
    <scope>NUCLEOTIDE SEQUENCE [LARGE SCALE GENOMIC DNA]</scope>
    <source>
        <strain evidence="2 3">M5HDSG1-1</strain>
    </source>
</reference>
<feature type="transmembrane region" description="Helical" evidence="1">
    <location>
        <begin position="73"/>
        <end position="95"/>
    </location>
</feature>
<dbReference type="AlphaFoldDB" id="A0A437KAN2"/>
<dbReference type="EMBL" id="RZTZ01000004">
    <property type="protein sequence ID" value="RVT62485.1"/>
    <property type="molecule type" value="Genomic_DNA"/>
</dbReference>
<proteinExistence type="predicted"/>
<evidence type="ECO:0000313" key="3">
    <source>
        <dbReference type="Proteomes" id="UP000288024"/>
    </source>
</evidence>
<sequence>MNASLKKGIFWGVMVASMTLVISFIFNQIGGASTAMAAGFHDRGGPGEAVMHHQDMVVHERVMVSYHHEPSFSWVWTLFFILFLVTVIVLAVKFFRKKSHASSMQQFIDTSIMNTPKPSVNYSNATILDEWEKNTAEQKERI</sequence>
<gene>
    <name evidence="2" type="ORF">EM808_11870</name>
</gene>
<dbReference type="GeneID" id="87617305"/>
<dbReference type="RefSeq" id="WP_127738436.1">
    <property type="nucleotide sequence ID" value="NZ_CAJCKN010000022.1"/>
</dbReference>
<keyword evidence="3" id="KW-1185">Reference proteome</keyword>
<comment type="caution">
    <text evidence="2">The sequence shown here is derived from an EMBL/GenBank/DDBJ whole genome shotgun (WGS) entry which is preliminary data.</text>
</comment>
<dbReference type="Proteomes" id="UP000288024">
    <property type="component" value="Unassembled WGS sequence"/>
</dbReference>
<feature type="transmembrane region" description="Helical" evidence="1">
    <location>
        <begin position="9"/>
        <end position="26"/>
    </location>
</feature>
<evidence type="ECO:0000256" key="1">
    <source>
        <dbReference type="SAM" id="Phobius"/>
    </source>
</evidence>
<keyword evidence="1" id="KW-1133">Transmembrane helix</keyword>
<evidence type="ECO:0000313" key="2">
    <source>
        <dbReference type="EMBL" id="RVT62485.1"/>
    </source>
</evidence>
<organism evidence="2 3">
    <name type="scientific">Niallia taxi</name>
    <dbReference type="NCBI Taxonomy" id="2499688"/>
    <lineage>
        <taxon>Bacteria</taxon>
        <taxon>Bacillati</taxon>
        <taxon>Bacillota</taxon>
        <taxon>Bacilli</taxon>
        <taxon>Bacillales</taxon>
        <taxon>Bacillaceae</taxon>
        <taxon>Niallia</taxon>
    </lineage>
</organism>
<keyword evidence="1" id="KW-0812">Transmembrane</keyword>